<protein>
    <submittedName>
        <fullName evidence="2">Os02g0649750 protein</fullName>
    </submittedName>
</protein>
<feature type="compositionally biased region" description="Low complexity" evidence="1">
    <location>
        <begin position="46"/>
        <end position="59"/>
    </location>
</feature>
<name>A0A0P0VMQ1_ORYSJ</name>
<dbReference type="Proteomes" id="UP000059680">
    <property type="component" value="Chromosome 2"/>
</dbReference>
<dbReference type="Gramene" id="Os02t0649750-00">
    <property type="protein sequence ID" value="Os02t0649750-00"/>
    <property type="gene ID" value="Os02g0649750"/>
</dbReference>
<reference evidence="3" key="1">
    <citation type="journal article" date="2005" name="Nature">
        <title>The map-based sequence of the rice genome.</title>
        <authorList>
            <consortium name="International rice genome sequencing project (IRGSP)"/>
            <person name="Matsumoto T."/>
            <person name="Wu J."/>
            <person name="Kanamori H."/>
            <person name="Katayose Y."/>
            <person name="Fujisawa M."/>
            <person name="Namiki N."/>
            <person name="Mizuno H."/>
            <person name="Yamamoto K."/>
            <person name="Antonio B.A."/>
            <person name="Baba T."/>
            <person name="Sakata K."/>
            <person name="Nagamura Y."/>
            <person name="Aoki H."/>
            <person name="Arikawa K."/>
            <person name="Arita K."/>
            <person name="Bito T."/>
            <person name="Chiden Y."/>
            <person name="Fujitsuka N."/>
            <person name="Fukunaka R."/>
            <person name="Hamada M."/>
            <person name="Harada C."/>
            <person name="Hayashi A."/>
            <person name="Hijishita S."/>
            <person name="Honda M."/>
            <person name="Hosokawa S."/>
            <person name="Ichikawa Y."/>
            <person name="Idonuma A."/>
            <person name="Iijima M."/>
            <person name="Ikeda M."/>
            <person name="Ikeno M."/>
            <person name="Ito K."/>
            <person name="Ito S."/>
            <person name="Ito T."/>
            <person name="Ito Y."/>
            <person name="Ito Y."/>
            <person name="Iwabuchi A."/>
            <person name="Kamiya K."/>
            <person name="Karasawa W."/>
            <person name="Kurita K."/>
            <person name="Katagiri S."/>
            <person name="Kikuta A."/>
            <person name="Kobayashi H."/>
            <person name="Kobayashi N."/>
            <person name="Machita K."/>
            <person name="Maehara T."/>
            <person name="Masukawa M."/>
            <person name="Mizubayashi T."/>
            <person name="Mukai Y."/>
            <person name="Nagasaki H."/>
            <person name="Nagata Y."/>
            <person name="Naito S."/>
            <person name="Nakashima M."/>
            <person name="Nakama Y."/>
            <person name="Nakamichi Y."/>
            <person name="Nakamura M."/>
            <person name="Meguro A."/>
            <person name="Negishi M."/>
            <person name="Ohta I."/>
            <person name="Ohta T."/>
            <person name="Okamoto M."/>
            <person name="Ono N."/>
            <person name="Saji S."/>
            <person name="Sakaguchi M."/>
            <person name="Sakai K."/>
            <person name="Shibata M."/>
            <person name="Shimokawa T."/>
            <person name="Song J."/>
            <person name="Takazaki Y."/>
            <person name="Terasawa K."/>
            <person name="Tsugane M."/>
            <person name="Tsuji K."/>
            <person name="Ueda S."/>
            <person name="Waki K."/>
            <person name="Yamagata H."/>
            <person name="Yamamoto M."/>
            <person name="Yamamoto S."/>
            <person name="Yamane H."/>
            <person name="Yoshiki S."/>
            <person name="Yoshihara R."/>
            <person name="Yukawa K."/>
            <person name="Zhong H."/>
            <person name="Yano M."/>
            <person name="Yuan Q."/>
            <person name="Ouyang S."/>
            <person name="Liu J."/>
            <person name="Jones K.M."/>
            <person name="Gansberger K."/>
            <person name="Moffat K."/>
            <person name="Hill J."/>
            <person name="Bera J."/>
            <person name="Fadrosh D."/>
            <person name="Jin S."/>
            <person name="Johri S."/>
            <person name="Kim M."/>
            <person name="Overton L."/>
            <person name="Reardon M."/>
            <person name="Tsitrin T."/>
            <person name="Vuong H."/>
            <person name="Weaver B."/>
            <person name="Ciecko A."/>
            <person name="Tallon L."/>
            <person name="Jackson J."/>
            <person name="Pai G."/>
            <person name="Aken S.V."/>
            <person name="Utterback T."/>
            <person name="Reidmuller S."/>
            <person name="Feldblyum T."/>
            <person name="Hsiao J."/>
            <person name="Zismann V."/>
            <person name="Iobst S."/>
            <person name="de Vazeille A.R."/>
            <person name="Buell C.R."/>
            <person name="Ying K."/>
            <person name="Li Y."/>
            <person name="Lu T."/>
            <person name="Huang Y."/>
            <person name="Zhao Q."/>
            <person name="Feng Q."/>
            <person name="Zhang L."/>
            <person name="Zhu J."/>
            <person name="Weng Q."/>
            <person name="Mu J."/>
            <person name="Lu Y."/>
            <person name="Fan D."/>
            <person name="Liu Y."/>
            <person name="Guan J."/>
            <person name="Zhang Y."/>
            <person name="Yu S."/>
            <person name="Liu X."/>
            <person name="Zhang Y."/>
            <person name="Hong G."/>
            <person name="Han B."/>
            <person name="Choisne N."/>
            <person name="Demange N."/>
            <person name="Orjeda G."/>
            <person name="Samain S."/>
            <person name="Cattolico L."/>
            <person name="Pelletier E."/>
            <person name="Couloux A."/>
            <person name="Segurens B."/>
            <person name="Wincker P."/>
            <person name="D'Hont A."/>
            <person name="Scarpelli C."/>
            <person name="Weissenbach J."/>
            <person name="Salanoubat M."/>
            <person name="Quetier F."/>
            <person name="Yu Y."/>
            <person name="Kim H.R."/>
            <person name="Rambo T."/>
            <person name="Currie J."/>
            <person name="Collura K."/>
            <person name="Luo M."/>
            <person name="Yang T."/>
            <person name="Ammiraju J.S.S."/>
            <person name="Engler F."/>
            <person name="Soderlund C."/>
            <person name="Wing R.A."/>
            <person name="Palmer L.E."/>
            <person name="de la Bastide M."/>
            <person name="Spiegel L."/>
            <person name="Nascimento L."/>
            <person name="Zutavern T."/>
            <person name="O'Shaughnessy A."/>
            <person name="Dike S."/>
            <person name="Dedhia N."/>
            <person name="Preston R."/>
            <person name="Balija V."/>
            <person name="McCombie W.R."/>
            <person name="Chow T."/>
            <person name="Chen H."/>
            <person name="Chung M."/>
            <person name="Chen C."/>
            <person name="Shaw J."/>
            <person name="Wu H."/>
            <person name="Hsiao K."/>
            <person name="Chao Y."/>
            <person name="Chu M."/>
            <person name="Cheng C."/>
            <person name="Hour A."/>
            <person name="Lee P."/>
            <person name="Lin S."/>
            <person name="Lin Y."/>
            <person name="Liou J."/>
            <person name="Liu S."/>
            <person name="Hsing Y."/>
            <person name="Raghuvanshi S."/>
            <person name="Mohanty A."/>
            <person name="Bharti A.K."/>
            <person name="Gaur A."/>
            <person name="Gupta V."/>
            <person name="Kumar D."/>
            <person name="Ravi V."/>
            <person name="Vij S."/>
            <person name="Kapur A."/>
            <person name="Khurana P."/>
            <person name="Khurana P."/>
            <person name="Khurana J.P."/>
            <person name="Tyagi A.K."/>
            <person name="Gaikwad K."/>
            <person name="Singh A."/>
            <person name="Dalal V."/>
            <person name="Srivastava S."/>
            <person name="Dixit A."/>
            <person name="Pal A.K."/>
            <person name="Ghazi I.A."/>
            <person name="Yadav M."/>
            <person name="Pandit A."/>
            <person name="Bhargava A."/>
            <person name="Sureshbabu K."/>
            <person name="Batra K."/>
            <person name="Sharma T.R."/>
            <person name="Mohapatra T."/>
            <person name="Singh N.K."/>
            <person name="Messing J."/>
            <person name="Nelson A.B."/>
            <person name="Fuks G."/>
            <person name="Kavchok S."/>
            <person name="Keizer G."/>
            <person name="Linton E."/>
            <person name="Llaca V."/>
            <person name="Song R."/>
            <person name="Tanyolac B."/>
            <person name="Young S."/>
            <person name="Ho-Il K."/>
            <person name="Hahn J.H."/>
            <person name="Sangsakoo G."/>
            <person name="Vanavichit A."/>
            <person name="de Mattos Luiz.A.T."/>
            <person name="Zimmer P.D."/>
            <person name="Malone G."/>
            <person name="Dellagostin O."/>
            <person name="de Oliveira A.C."/>
            <person name="Bevan M."/>
            <person name="Bancroft I."/>
            <person name="Minx P."/>
            <person name="Cordum H."/>
            <person name="Wilson R."/>
            <person name="Cheng Z."/>
            <person name="Jin W."/>
            <person name="Jiang J."/>
            <person name="Leong S.A."/>
            <person name="Iwama H."/>
            <person name="Gojobori T."/>
            <person name="Itoh T."/>
            <person name="Niimura Y."/>
            <person name="Fujii Y."/>
            <person name="Habara T."/>
            <person name="Sakai H."/>
            <person name="Sato Y."/>
            <person name="Wilson G."/>
            <person name="Kumar K."/>
            <person name="McCouch S."/>
            <person name="Juretic N."/>
            <person name="Hoen D."/>
            <person name="Wright S."/>
            <person name="Bruskiewich R."/>
            <person name="Bureau T."/>
            <person name="Miyao A."/>
            <person name="Hirochika H."/>
            <person name="Nishikawa T."/>
            <person name="Kadowaki K."/>
            <person name="Sugiura M."/>
            <person name="Burr B."/>
            <person name="Sasaki T."/>
        </authorList>
    </citation>
    <scope>NUCLEOTIDE SEQUENCE [LARGE SCALE GENOMIC DNA]</scope>
    <source>
        <strain evidence="3">cv. Nipponbare</strain>
    </source>
</reference>
<dbReference type="InParanoid" id="A0A0P0VMQ1"/>
<sequence>MGSQSHRPTPPPLISFRRHLFSPLFDEGGCGGVAAALVVLVLAPSPPASAAAAAPSRSPSPEEEDDASPGPDASAPSPSRSTLARAAGGRRRTRRWTTANPSPRGGTAEIRTDAEQPPPADALLGSGRSSDREGDATGSDAAARVSAAAEAEAMSADACPPGTLIPRSRKNRRALAAPRRARVEEGGIGGEGSG</sequence>
<evidence type="ECO:0000313" key="3">
    <source>
        <dbReference type="Proteomes" id="UP000059680"/>
    </source>
</evidence>
<organism evidence="2 3">
    <name type="scientific">Oryza sativa subsp. japonica</name>
    <name type="common">Rice</name>
    <dbReference type="NCBI Taxonomy" id="39947"/>
    <lineage>
        <taxon>Eukaryota</taxon>
        <taxon>Viridiplantae</taxon>
        <taxon>Streptophyta</taxon>
        <taxon>Embryophyta</taxon>
        <taxon>Tracheophyta</taxon>
        <taxon>Spermatophyta</taxon>
        <taxon>Magnoliopsida</taxon>
        <taxon>Liliopsida</taxon>
        <taxon>Poales</taxon>
        <taxon>Poaceae</taxon>
        <taxon>BOP clade</taxon>
        <taxon>Oryzoideae</taxon>
        <taxon>Oryzeae</taxon>
        <taxon>Oryzinae</taxon>
        <taxon>Oryza</taxon>
        <taxon>Oryza sativa</taxon>
    </lineage>
</organism>
<proteinExistence type="predicted"/>
<gene>
    <name evidence="2" type="ordered locus">Os02g0649750</name>
    <name evidence="2" type="ORF">OSNPB_020649750</name>
</gene>
<evidence type="ECO:0000256" key="1">
    <source>
        <dbReference type="SAM" id="MobiDB-lite"/>
    </source>
</evidence>
<keyword evidence="3" id="KW-1185">Reference proteome</keyword>
<dbReference type="PaxDb" id="39947-A0A0P0VMQ1"/>
<dbReference type="AlphaFoldDB" id="A0A0P0VMQ1"/>
<feature type="compositionally biased region" description="Low complexity" evidence="1">
    <location>
        <begin position="136"/>
        <end position="158"/>
    </location>
</feature>
<feature type="compositionally biased region" description="Low complexity" evidence="1">
    <location>
        <begin position="68"/>
        <end position="87"/>
    </location>
</feature>
<dbReference type="EMBL" id="AP014958">
    <property type="protein sequence ID" value="BAS80043.1"/>
    <property type="molecule type" value="Genomic_DNA"/>
</dbReference>
<reference evidence="2 3" key="2">
    <citation type="journal article" date="2013" name="Plant Cell Physiol.">
        <title>Rice Annotation Project Database (RAP-DB): an integrative and interactive database for rice genomics.</title>
        <authorList>
            <person name="Sakai H."/>
            <person name="Lee S.S."/>
            <person name="Tanaka T."/>
            <person name="Numa H."/>
            <person name="Kim J."/>
            <person name="Kawahara Y."/>
            <person name="Wakimoto H."/>
            <person name="Yang C.C."/>
            <person name="Iwamoto M."/>
            <person name="Abe T."/>
            <person name="Yamada Y."/>
            <person name="Muto A."/>
            <person name="Inokuchi H."/>
            <person name="Ikemura T."/>
            <person name="Matsumoto T."/>
            <person name="Sasaki T."/>
            <person name="Itoh T."/>
        </authorList>
    </citation>
    <scope>NUCLEOTIDE SEQUENCE [LARGE SCALE GENOMIC DNA]</scope>
    <source>
        <strain evidence="3">cv. Nipponbare</strain>
    </source>
</reference>
<reference evidence="2 3" key="3">
    <citation type="journal article" date="2013" name="Rice">
        <title>Improvement of the Oryza sativa Nipponbare reference genome using next generation sequence and optical map data.</title>
        <authorList>
            <person name="Kawahara Y."/>
            <person name="de la Bastide M."/>
            <person name="Hamilton J.P."/>
            <person name="Kanamori H."/>
            <person name="McCombie W.R."/>
            <person name="Ouyang S."/>
            <person name="Schwartz D.C."/>
            <person name="Tanaka T."/>
            <person name="Wu J."/>
            <person name="Zhou S."/>
            <person name="Childs K.L."/>
            <person name="Davidson R.M."/>
            <person name="Lin H."/>
            <person name="Quesada-Ocampo L."/>
            <person name="Vaillancourt B."/>
            <person name="Sakai H."/>
            <person name="Lee S.S."/>
            <person name="Kim J."/>
            <person name="Numa H."/>
            <person name="Itoh T."/>
            <person name="Buell C.R."/>
            <person name="Matsumoto T."/>
        </authorList>
    </citation>
    <scope>NUCLEOTIDE SEQUENCE [LARGE SCALE GENOMIC DNA]</scope>
    <source>
        <strain evidence="3">cv. Nipponbare</strain>
    </source>
</reference>
<accession>A0A0P0VMQ1</accession>
<evidence type="ECO:0000313" key="2">
    <source>
        <dbReference type="EMBL" id="BAS80043.1"/>
    </source>
</evidence>
<feature type="region of interest" description="Disordered" evidence="1">
    <location>
        <begin position="46"/>
        <end position="194"/>
    </location>
</feature>